<gene>
    <name evidence="1" type="ORF">HO173_013303</name>
</gene>
<dbReference type="EMBL" id="JACCJC010000141">
    <property type="protein sequence ID" value="KAF6223090.1"/>
    <property type="molecule type" value="Genomic_DNA"/>
</dbReference>
<evidence type="ECO:0000313" key="2">
    <source>
        <dbReference type="Proteomes" id="UP000578531"/>
    </source>
</evidence>
<evidence type="ECO:0008006" key="3">
    <source>
        <dbReference type="Google" id="ProtNLM"/>
    </source>
</evidence>
<dbReference type="GeneID" id="59294929"/>
<dbReference type="OrthoDB" id="4188610at2759"/>
<dbReference type="Proteomes" id="UP000578531">
    <property type="component" value="Unassembled WGS sequence"/>
</dbReference>
<dbReference type="RefSeq" id="XP_037157964.1">
    <property type="nucleotide sequence ID" value="XM_037315125.1"/>
</dbReference>
<organism evidence="1 2">
    <name type="scientific">Letharia columbiana</name>
    <dbReference type="NCBI Taxonomy" id="112416"/>
    <lineage>
        <taxon>Eukaryota</taxon>
        <taxon>Fungi</taxon>
        <taxon>Dikarya</taxon>
        <taxon>Ascomycota</taxon>
        <taxon>Pezizomycotina</taxon>
        <taxon>Lecanoromycetes</taxon>
        <taxon>OSLEUM clade</taxon>
        <taxon>Lecanoromycetidae</taxon>
        <taxon>Lecanorales</taxon>
        <taxon>Lecanorineae</taxon>
        <taxon>Parmeliaceae</taxon>
        <taxon>Letharia</taxon>
    </lineage>
</organism>
<reference evidence="1 2" key="1">
    <citation type="journal article" date="2020" name="Genomics">
        <title>Complete, high-quality genomes from long-read metagenomic sequencing of two wolf lichen thalli reveals enigmatic genome architecture.</title>
        <authorList>
            <person name="McKenzie S.K."/>
            <person name="Walston R.F."/>
            <person name="Allen J.L."/>
        </authorList>
    </citation>
    <scope>NUCLEOTIDE SEQUENCE [LARGE SCALE GENOMIC DNA]</scope>
    <source>
        <strain evidence="1">WasteWater2</strain>
    </source>
</reference>
<proteinExistence type="predicted"/>
<dbReference type="AlphaFoldDB" id="A0A8H6CGT1"/>
<accession>A0A8H6CGT1</accession>
<name>A0A8H6CGT1_9LECA</name>
<protein>
    <recommendedName>
        <fullName evidence="3">Retrotransposon gag domain-containing protein</fullName>
    </recommendedName>
</protein>
<sequence length="327" mass="36368">MPNQSRPTFDFCRTYDGSEPASRWLKRLEFELRGDSRSGIIAPEHYLSSVDLLLVGDAADWAESSPEISTLFAGSHTSESLDRFLSLFKERFPTKSIETIPTTFSEELEDLHQNAEESLTSYYQRTIQITYRFGARDRLPGGPPLSILESSILDLIYSAFLKGLQDLELRRKAIRGTVTGISLHSTFVSMEQAHKSRLIIRKIEYEEVQSREAIFYKDVVKRNMSTTQLESIWASYSAGSRVPEQRVPPQFLLPSPNPKQASQPAIESKSVTWGTSGLGPRSILKKNHYESVATEATRAGAVIDAGSISASGPVYGYEGYGVDQGVG</sequence>
<comment type="caution">
    <text evidence="1">The sequence shown here is derived from an EMBL/GenBank/DDBJ whole genome shotgun (WGS) entry which is preliminary data.</text>
</comment>
<evidence type="ECO:0000313" key="1">
    <source>
        <dbReference type="EMBL" id="KAF6223090.1"/>
    </source>
</evidence>
<keyword evidence="2" id="KW-1185">Reference proteome</keyword>